<protein>
    <submittedName>
        <fullName evidence="4">Uncharacterized protein</fullName>
    </submittedName>
</protein>
<gene>
    <name evidence="4" type="ORF">RMAR1173_LOCUS20718</name>
</gene>
<dbReference type="Pfam" id="PF00930">
    <property type="entry name" value="DPPIV_N"/>
    <property type="match status" value="1"/>
</dbReference>
<evidence type="ECO:0000259" key="2">
    <source>
        <dbReference type="Pfam" id="PF00326"/>
    </source>
</evidence>
<feature type="domain" description="Dipeptidylpeptidase IV N-terminal" evidence="3">
    <location>
        <begin position="121"/>
        <end position="488"/>
    </location>
</feature>
<accession>A0A7S2SUA5</accession>
<organism evidence="4">
    <name type="scientific">Rhizochromulina marina</name>
    <dbReference type="NCBI Taxonomy" id="1034831"/>
    <lineage>
        <taxon>Eukaryota</taxon>
        <taxon>Sar</taxon>
        <taxon>Stramenopiles</taxon>
        <taxon>Ochrophyta</taxon>
        <taxon>Dictyochophyceae</taxon>
        <taxon>Rhizochromulinales</taxon>
        <taxon>Rhizochromulina</taxon>
    </lineage>
</organism>
<dbReference type="InterPro" id="IPR002469">
    <property type="entry name" value="Peptidase_S9B_N"/>
</dbReference>
<dbReference type="SUPFAM" id="SSF82171">
    <property type="entry name" value="DPP6 N-terminal domain-like"/>
    <property type="match status" value="1"/>
</dbReference>
<dbReference type="GO" id="GO:0008239">
    <property type="term" value="F:dipeptidyl-peptidase activity"/>
    <property type="evidence" value="ECO:0007669"/>
    <property type="project" value="TreeGrafter"/>
</dbReference>
<sequence length="837" mass="91823">MSSPPLTAEDVARLPSPGASSPVAISWSPDDSVISFLHAEGGQMSRQLWGVSTSRSSSASPGGGCEMRQLAVPPAVQESEADILSLDEVLRRERQRVHAVGVTSYQWSSRGAMRPKLLVPLRGNIYVQDWPHGGMRLVYNRELLRGPAVDPQLSPDGQMLAFVVNRNLYAMPVDEPGAMVRLTTSGEEPGVTNGVADFIAQEEMDRHRAFWWSSDSRKLAFTEVDERHISQYCIVHQGKDGTTDASLVETHHYPFAGGQNARVRLGVVQVQAGTSRTGRAMAVGECRWMHLTSDPMEEVYIARVLWLPDGSLSAEVQTRSQRALRLLRLDPDTGMGLVLLEETSEAWVNLHHLFRCIPAPCVSPLDARPLVPGSFSFLWGSERSGYMHVYLYTYRAGDPSATLVRQVSAGEWVVDSIVGVDQPRNCVYVMGTNGGPLERHLLALPLVHEAPQPPAPVQLTSGAAVHHVVMDHALERFVDMVSSVGSPPRLLLQHLHSPASPSAIPVGPPVLAAELHNATDARVAQLHDKLQPPEVFHFLSRDGEKLFGAAYLPNPRDHGPGPYPMVVSVYGGPHVQRVTHSWMMTADMRAQWLRSLGFLVLKCDNRGSARRGFAFEAKIHRSLGNIEVQDQEDLVRWAAEQGLGDPGRVGIYGWSYGGYLAAMALCRPSPLFQVAVAGAPVSSWDGYDTHYTERYMGTPQDNPEGYNMSSVCTHAKNMNGSLMLVHGLIDENVHFRHTARLINALVAARKRYDLLLFPDERHSPRRLTDRVYMEQRIVDYFVERLGVRVPGPAEAEAPTASSTHTFGALIPPSLPPHVPSSGTGSFFSGPTTAAAHL</sequence>
<dbReference type="AlphaFoldDB" id="A0A7S2SUA5"/>
<proteinExistence type="predicted"/>
<name>A0A7S2SUA5_9STRA</name>
<dbReference type="GO" id="GO:0006508">
    <property type="term" value="P:proteolysis"/>
    <property type="evidence" value="ECO:0007669"/>
    <property type="project" value="InterPro"/>
</dbReference>
<dbReference type="EMBL" id="HBHJ01031353">
    <property type="protein sequence ID" value="CAD9709725.1"/>
    <property type="molecule type" value="Transcribed_RNA"/>
</dbReference>
<dbReference type="GO" id="GO:0008236">
    <property type="term" value="F:serine-type peptidase activity"/>
    <property type="evidence" value="ECO:0007669"/>
    <property type="project" value="InterPro"/>
</dbReference>
<dbReference type="InterPro" id="IPR001375">
    <property type="entry name" value="Peptidase_S9_cat"/>
</dbReference>
<dbReference type="Pfam" id="PF00326">
    <property type="entry name" value="Peptidase_S9"/>
    <property type="match status" value="1"/>
</dbReference>
<reference evidence="4" key="1">
    <citation type="submission" date="2021-01" db="EMBL/GenBank/DDBJ databases">
        <authorList>
            <person name="Corre E."/>
            <person name="Pelletier E."/>
            <person name="Niang G."/>
            <person name="Scheremetjew M."/>
            <person name="Finn R."/>
            <person name="Kale V."/>
            <person name="Holt S."/>
            <person name="Cochrane G."/>
            <person name="Meng A."/>
            <person name="Brown T."/>
            <person name="Cohen L."/>
        </authorList>
    </citation>
    <scope>NUCLEOTIDE SEQUENCE</scope>
    <source>
        <strain evidence="4">CCMP1243</strain>
    </source>
</reference>
<evidence type="ECO:0000313" key="4">
    <source>
        <dbReference type="EMBL" id="CAD9709725.1"/>
    </source>
</evidence>
<feature type="domain" description="Peptidase S9 prolyl oligopeptidase catalytic" evidence="2">
    <location>
        <begin position="587"/>
        <end position="786"/>
    </location>
</feature>
<dbReference type="InterPro" id="IPR029058">
    <property type="entry name" value="AB_hydrolase_fold"/>
</dbReference>
<dbReference type="PANTHER" id="PTHR11731">
    <property type="entry name" value="PROTEASE FAMILY S9B,C DIPEPTIDYL-PEPTIDASE IV-RELATED"/>
    <property type="match status" value="1"/>
</dbReference>
<dbReference type="Gene3D" id="2.140.10.30">
    <property type="entry name" value="Dipeptidylpeptidase IV, N-terminal domain"/>
    <property type="match status" value="1"/>
</dbReference>
<dbReference type="SUPFAM" id="SSF53474">
    <property type="entry name" value="alpha/beta-Hydrolases"/>
    <property type="match status" value="1"/>
</dbReference>
<dbReference type="InterPro" id="IPR050278">
    <property type="entry name" value="Serine_Prot_S9B/DPPIV"/>
</dbReference>
<feature type="region of interest" description="Disordered" evidence="1">
    <location>
        <begin position="793"/>
        <end position="814"/>
    </location>
</feature>
<dbReference type="Gene3D" id="3.40.50.1820">
    <property type="entry name" value="alpha/beta hydrolase"/>
    <property type="match status" value="1"/>
</dbReference>
<evidence type="ECO:0000256" key="1">
    <source>
        <dbReference type="SAM" id="MobiDB-lite"/>
    </source>
</evidence>
<dbReference type="PANTHER" id="PTHR11731:SF193">
    <property type="entry name" value="DIPEPTIDYL PEPTIDASE 9"/>
    <property type="match status" value="1"/>
</dbReference>
<evidence type="ECO:0000259" key="3">
    <source>
        <dbReference type="Pfam" id="PF00930"/>
    </source>
</evidence>
<feature type="region of interest" description="Disordered" evidence="1">
    <location>
        <begin position="1"/>
        <end position="23"/>
    </location>
</feature>